<dbReference type="GO" id="GO:0051082">
    <property type="term" value="F:unfolded protein binding"/>
    <property type="evidence" value="ECO:0007669"/>
    <property type="project" value="TreeGrafter"/>
</dbReference>
<comment type="similarity">
    <text evidence="1">Belongs to the GroES chaperonin family.</text>
</comment>
<dbReference type="EMBL" id="KU970876">
    <property type="protein sequence ID" value="ASN63470.1"/>
    <property type="molecule type" value="Genomic_DNA"/>
</dbReference>
<dbReference type="Gene3D" id="2.30.33.40">
    <property type="entry name" value="GroES chaperonin"/>
    <property type="match status" value="1"/>
</dbReference>
<dbReference type="GO" id="GO:0005524">
    <property type="term" value="F:ATP binding"/>
    <property type="evidence" value="ECO:0007669"/>
    <property type="project" value="InterPro"/>
</dbReference>
<sequence>MIEALYNAVVVQPIELEETTYGNIVVPDLGNEKNKTAKVISVGPGSQSITGDFIKTTLKPGDIVVLPTMTFTRFEYKGEEYLIGRENDILAKIVEKTSIEEVLAQTEVTEEEKQYLTNE</sequence>
<evidence type="ECO:0000256" key="2">
    <source>
        <dbReference type="ARBA" id="ARBA00023186"/>
    </source>
</evidence>
<name>A0A221S3H5_9VIRU</name>
<dbReference type="SMART" id="SM00883">
    <property type="entry name" value="Cpn10"/>
    <property type="match status" value="1"/>
</dbReference>
<dbReference type="SUPFAM" id="SSF50129">
    <property type="entry name" value="GroES-like"/>
    <property type="match status" value="1"/>
</dbReference>
<keyword evidence="2" id="KW-0143">Chaperone</keyword>
<organism evidence="3">
    <name type="scientific">uncultured virus</name>
    <dbReference type="NCBI Taxonomy" id="340016"/>
    <lineage>
        <taxon>Viruses</taxon>
        <taxon>environmental samples</taxon>
    </lineage>
</organism>
<reference evidence="3" key="1">
    <citation type="submission" date="2016-03" db="EMBL/GenBank/DDBJ databases">
        <title>Novel chaperonins are prevalent in the virioplankton and link to viral biology and ecology.</title>
        <authorList>
            <person name="Marine R.L."/>
            <person name="Nasko D.J."/>
            <person name="Polson S.W."/>
            <person name="Wommack K.E."/>
        </authorList>
    </citation>
    <scope>NUCLEOTIDE SEQUENCE</scope>
</reference>
<gene>
    <name evidence="3" type="primary">groES</name>
</gene>
<accession>A0A221S3H5</accession>
<proteinExistence type="inferred from homology"/>
<dbReference type="PRINTS" id="PR00297">
    <property type="entry name" value="CHAPERONIN10"/>
</dbReference>
<dbReference type="GO" id="GO:0046872">
    <property type="term" value="F:metal ion binding"/>
    <property type="evidence" value="ECO:0007669"/>
    <property type="project" value="TreeGrafter"/>
</dbReference>
<dbReference type="InterPro" id="IPR011032">
    <property type="entry name" value="GroES-like_sf"/>
</dbReference>
<evidence type="ECO:0000256" key="1">
    <source>
        <dbReference type="ARBA" id="ARBA00006975"/>
    </source>
</evidence>
<dbReference type="Pfam" id="PF00166">
    <property type="entry name" value="Cpn10"/>
    <property type="match status" value="1"/>
</dbReference>
<dbReference type="InterPro" id="IPR037124">
    <property type="entry name" value="Chaperonin_GroES_sf"/>
</dbReference>
<dbReference type="FunFam" id="2.30.33.40:FF:000001">
    <property type="entry name" value="10 kDa chaperonin"/>
    <property type="match status" value="1"/>
</dbReference>
<dbReference type="InterPro" id="IPR020818">
    <property type="entry name" value="Chaperonin_GroES"/>
</dbReference>
<evidence type="ECO:0000313" key="3">
    <source>
        <dbReference type="EMBL" id="ASN63470.1"/>
    </source>
</evidence>
<protein>
    <submittedName>
        <fullName evidence="3">Co-chaperonin GroES</fullName>
    </submittedName>
</protein>
<dbReference type="CDD" id="cd00320">
    <property type="entry name" value="cpn10"/>
    <property type="match status" value="1"/>
</dbReference>
<dbReference type="GO" id="GO:0044183">
    <property type="term" value="F:protein folding chaperone"/>
    <property type="evidence" value="ECO:0007669"/>
    <property type="project" value="InterPro"/>
</dbReference>
<dbReference type="GO" id="GO:0051087">
    <property type="term" value="F:protein-folding chaperone binding"/>
    <property type="evidence" value="ECO:0007669"/>
    <property type="project" value="TreeGrafter"/>
</dbReference>
<dbReference type="PANTHER" id="PTHR10772">
    <property type="entry name" value="10 KDA HEAT SHOCK PROTEIN"/>
    <property type="match status" value="1"/>
</dbReference>
<dbReference type="PANTHER" id="PTHR10772:SF58">
    <property type="entry name" value="CO-CHAPERONIN GROES"/>
    <property type="match status" value="1"/>
</dbReference>